<gene>
    <name evidence="2" type="ORF">Afil01_41710</name>
</gene>
<organism evidence="2 3">
    <name type="scientific">Actinorhabdospora filicis</name>
    <dbReference type="NCBI Taxonomy" id="1785913"/>
    <lineage>
        <taxon>Bacteria</taxon>
        <taxon>Bacillati</taxon>
        <taxon>Actinomycetota</taxon>
        <taxon>Actinomycetes</taxon>
        <taxon>Micromonosporales</taxon>
        <taxon>Micromonosporaceae</taxon>
        <taxon>Actinorhabdospora</taxon>
    </lineage>
</organism>
<dbReference type="AlphaFoldDB" id="A0A9W6SLX5"/>
<dbReference type="PANTHER" id="PTHR43798:SF27">
    <property type="entry name" value="HYDROLASE ALPHA_BETA HYDROLASE FOLD FAMILY"/>
    <property type="match status" value="1"/>
</dbReference>
<comment type="caution">
    <text evidence="2">The sequence shown here is derived from an EMBL/GenBank/DDBJ whole genome shotgun (WGS) entry which is preliminary data.</text>
</comment>
<feature type="domain" description="AB hydrolase-1" evidence="1">
    <location>
        <begin position="57"/>
        <end position="277"/>
    </location>
</feature>
<dbReference type="InterPro" id="IPR029058">
    <property type="entry name" value="AB_hydrolase_fold"/>
</dbReference>
<dbReference type="InterPro" id="IPR050266">
    <property type="entry name" value="AB_hydrolase_sf"/>
</dbReference>
<dbReference type="GO" id="GO:0003824">
    <property type="term" value="F:catalytic activity"/>
    <property type="evidence" value="ECO:0007669"/>
    <property type="project" value="UniProtKB-ARBA"/>
</dbReference>
<sequence>MARRVGEFTSASARAGFLRCYDELERLWPGRPESTDVATRFGTTRVHLHGRGEATPLVLLPPLGGNGLCWYPLIGHLPTDRTVIAPDTIGTPGRSEQTAPVTTAAEFAAWLDETLAGLGVARAHVMGYSEGAWHTALAVTGGARRLASATFVDGSTPFTRLPWRILLMLLRAGLRPTEKNLRRFGDLAMPDRPPTELEVRLSRAARGYRPTLPWPRVLPDEELAAIRVPVLAVLGGRSPIGKAFEARDRILAHIGDSRVEIVEDAAHDLLFHRPGVVMPEILGFIRANEPVAA</sequence>
<accession>A0A9W6SLX5</accession>
<dbReference type="EMBL" id="BSTX01000003">
    <property type="protein sequence ID" value="GLZ79364.1"/>
    <property type="molecule type" value="Genomic_DNA"/>
</dbReference>
<dbReference type="InterPro" id="IPR000073">
    <property type="entry name" value="AB_hydrolase_1"/>
</dbReference>
<dbReference type="Proteomes" id="UP001165079">
    <property type="component" value="Unassembled WGS sequence"/>
</dbReference>
<proteinExistence type="predicted"/>
<dbReference type="Gene3D" id="3.40.50.1820">
    <property type="entry name" value="alpha/beta hydrolase"/>
    <property type="match status" value="1"/>
</dbReference>
<dbReference type="SUPFAM" id="SSF53474">
    <property type="entry name" value="alpha/beta-Hydrolases"/>
    <property type="match status" value="1"/>
</dbReference>
<evidence type="ECO:0000313" key="3">
    <source>
        <dbReference type="Proteomes" id="UP001165079"/>
    </source>
</evidence>
<name>A0A9W6SLX5_9ACTN</name>
<dbReference type="RefSeq" id="WP_285664523.1">
    <property type="nucleotide sequence ID" value="NZ_BSTX01000003.1"/>
</dbReference>
<protein>
    <recommendedName>
        <fullName evidence="1">AB hydrolase-1 domain-containing protein</fullName>
    </recommendedName>
</protein>
<reference evidence="2" key="1">
    <citation type="submission" date="2023-03" db="EMBL/GenBank/DDBJ databases">
        <title>Actinorhabdospora filicis NBRC 111898.</title>
        <authorList>
            <person name="Ichikawa N."/>
            <person name="Sato H."/>
            <person name="Tonouchi N."/>
        </authorList>
    </citation>
    <scope>NUCLEOTIDE SEQUENCE</scope>
    <source>
        <strain evidence="2">NBRC 111898</strain>
    </source>
</reference>
<evidence type="ECO:0000313" key="2">
    <source>
        <dbReference type="EMBL" id="GLZ79364.1"/>
    </source>
</evidence>
<keyword evidence="3" id="KW-1185">Reference proteome</keyword>
<dbReference type="PANTHER" id="PTHR43798">
    <property type="entry name" value="MONOACYLGLYCEROL LIPASE"/>
    <property type="match status" value="1"/>
</dbReference>
<dbReference type="GO" id="GO:0016020">
    <property type="term" value="C:membrane"/>
    <property type="evidence" value="ECO:0007669"/>
    <property type="project" value="TreeGrafter"/>
</dbReference>
<evidence type="ECO:0000259" key="1">
    <source>
        <dbReference type="Pfam" id="PF12697"/>
    </source>
</evidence>
<dbReference type="Pfam" id="PF12697">
    <property type="entry name" value="Abhydrolase_6"/>
    <property type="match status" value="1"/>
</dbReference>